<dbReference type="SUPFAM" id="SSF48371">
    <property type="entry name" value="ARM repeat"/>
    <property type="match status" value="1"/>
</dbReference>
<name>A0A212EVX7_DANPL</name>
<protein>
    <submittedName>
        <fullName evidence="6">Interferon-related protein PC4</fullName>
    </submittedName>
</protein>
<comment type="caution">
    <text evidence="6">The sequence shown here is derived from an EMBL/GenBank/DDBJ whole genome shotgun (WGS) entry which is preliminary data.</text>
</comment>
<dbReference type="AlphaFoldDB" id="A0A212EVX7"/>
<dbReference type="EMBL" id="AGBW02012108">
    <property type="protein sequence ID" value="OWR45621.1"/>
    <property type="molecule type" value="Genomic_DNA"/>
</dbReference>
<dbReference type="InterPro" id="IPR007701">
    <property type="entry name" value="Interferon-rel_develop_reg_N"/>
</dbReference>
<dbReference type="eggNOG" id="KOG2842">
    <property type="taxonomic scope" value="Eukaryota"/>
</dbReference>
<dbReference type="Pfam" id="PF05004">
    <property type="entry name" value="IFRD"/>
    <property type="match status" value="1"/>
</dbReference>
<dbReference type="InterPro" id="IPR006921">
    <property type="entry name" value="Interferon-rel_develop_reg_C"/>
</dbReference>
<sequence length="700" mass="77254">MLVTALFLLTSLAQARPFNITHLIVPEVIAPGQEEVEIECRYDANFTLLNWFKGPNEFFRYRPGAAPSTRSFPVLGVGRVELIICGPTACRLKLGSLTEEATGLYRCDIERDVPPYKFATRTAYMEVHGHEHRKPLLEGLDEEFGEGDDMQAYCRGDPETEIRWYINGRELEEMRGASSLKRKSSRLIFLGIPPMVTVQCAEYKFGKLFGSNEERARWKDHVGSKDERPQEQRNLSAAVDMNIKHRRTELPYSSDEDAGIDMTNDNYSETSGQSDLRSHDDAGYQVALRSRQGRPRYPPLSVHKPTSFTYPLSELNNECTENEIQEKLEEKVLEIIDALSARANAARAAALVALRNALQRRYLAHLLSGQRVTLAEHITKALRRGKDGEKKAAAAVAPLLALQIGEEGTEEFMSEVRPALFAAATDKTASLDTRTECCSSLAVLCYLLEEDLNEILEVMKMFETIFSGSYLKGDGSVKISGAAVEEGSWHAAALDGWALLLALLDGRHAAATLRERPPSFTRLAELLDACSLDVRLAAGCALAAAHERAADGDADGHVAWDEPAAAPRLALLARDSHKYRAKRDRKLQRATFRDILKYFEDGEIDEERVRVGAETLCVDSWAARGAYSALAAALGAGLAVLAPHAPELRTALGLPPAAPHAAPRAKLNKLQRHLQNTAACKARTLARNKSRDKRSAALAL</sequence>
<feature type="domain" description="Interferon-related developmental regulator C-terminal" evidence="4">
    <location>
        <begin position="648"/>
        <end position="695"/>
    </location>
</feature>
<feature type="region of interest" description="Disordered" evidence="2">
    <location>
        <begin position="250"/>
        <end position="280"/>
    </location>
</feature>
<evidence type="ECO:0000256" key="3">
    <source>
        <dbReference type="SAM" id="SignalP"/>
    </source>
</evidence>
<comment type="similarity">
    <text evidence="1">Belongs to the IFRD family.</text>
</comment>
<dbReference type="PANTHER" id="PTHR12354:SF1">
    <property type="entry name" value="INTERFERON-RELATED DEVELOPMENTAL REGULATOR 1"/>
    <property type="match status" value="1"/>
</dbReference>
<dbReference type="KEGG" id="dpl:KGM_210089"/>
<dbReference type="Pfam" id="PF04836">
    <property type="entry name" value="IFRD_C"/>
    <property type="match status" value="1"/>
</dbReference>
<evidence type="ECO:0000256" key="2">
    <source>
        <dbReference type="SAM" id="MobiDB-lite"/>
    </source>
</evidence>
<accession>A0A212EVX7</accession>
<proteinExistence type="inferred from homology"/>
<feature type="domain" description="Interferon-related developmental regulator N-terminal" evidence="5">
    <location>
        <begin position="318"/>
        <end position="600"/>
    </location>
</feature>
<evidence type="ECO:0000313" key="6">
    <source>
        <dbReference type="EMBL" id="OWR45621.1"/>
    </source>
</evidence>
<dbReference type="InParanoid" id="A0A212EVX7"/>
<feature type="compositionally biased region" description="Basic and acidic residues" evidence="2">
    <location>
        <begin position="217"/>
        <end position="231"/>
    </location>
</feature>
<dbReference type="PANTHER" id="PTHR12354">
    <property type="entry name" value="INTERFERON-RELATED DEVELOPMENTAL REGULATOR"/>
    <property type="match status" value="1"/>
</dbReference>
<evidence type="ECO:0000259" key="5">
    <source>
        <dbReference type="Pfam" id="PF05004"/>
    </source>
</evidence>
<feature type="region of interest" description="Disordered" evidence="2">
    <location>
        <begin position="217"/>
        <end position="237"/>
    </location>
</feature>
<keyword evidence="7" id="KW-1185">Reference proteome</keyword>
<keyword evidence="3" id="KW-0732">Signal</keyword>
<feature type="chain" id="PRO_5012013110" evidence="3">
    <location>
        <begin position="16"/>
        <end position="700"/>
    </location>
</feature>
<evidence type="ECO:0000313" key="7">
    <source>
        <dbReference type="Proteomes" id="UP000007151"/>
    </source>
</evidence>
<reference evidence="6 7" key="1">
    <citation type="journal article" date="2011" name="Cell">
        <title>The monarch butterfly genome yields insights into long-distance migration.</title>
        <authorList>
            <person name="Zhan S."/>
            <person name="Merlin C."/>
            <person name="Boore J.L."/>
            <person name="Reppert S.M."/>
        </authorList>
    </citation>
    <scope>NUCLEOTIDE SEQUENCE [LARGE SCALE GENOMIC DNA]</scope>
    <source>
        <strain evidence="6">F-2</strain>
    </source>
</reference>
<evidence type="ECO:0000259" key="4">
    <source>
        <dbReference type="Pfam" id="PF04836"/>
    </source>
</evidence>
<organism evidence="6 7">
    <name type="scientific">Danaus plexippus plexippus</name>
    <dbReference type="NCBI Taxonomy" id="278856"/>
    <lineage>
        <taxon>Eukaryota</taxon>
        <taxon>Metazoa</taxon>
        <taxon>Ecdysozoa</taxon>
        <taxon>Arthropoda</taxon>
        <taxon>Hexapoda</taxon>
        <taxon>Insecta</taxon>
        <taxon>Pterygota</taxon>
        <taxon>Neoptera</taxon>
        <taxon>Endopterygota</taxon>
        <taxon>Lepidoptera</taxon>
        <taxon>Glossata</taxon>
        <taxon>Ditrysia</taxon>
        <taxon>Papilionoidea</taxon>
        <taxon>Nymphalidae</taxon>
        <taxon>Danainae</taxon>
        <taxon>Danaini</taxon>
        <taxon>Danaina</taxon>
        <taxon>Danaus</taxon>
        <taxon>Danaus</taxon>
    </lineage>
</organism>
<dbReference type="STRING" id="278856.A0A212EVX7"/>
<dbReference type="FunCoup" id="A0A212EVX7">
    <property type="interactions" value="1205"/>
</dbReference>
<dbReference type="InterPro" id="IPR039777">
    <property type="entry name" value="IFRD"/>
</dbReference>
<feature type="compositionally biased region" description="Polar residues" evidence="2">
    <location>
        <begin position="263"/>
        <end position="275"/>
    </location>
</feature>
<gene>
    <name evidence="6" type="ORF">KGM_210089</name>
</gene>
<dbReference type="InterPro" id="IPR016024">
    <property type="entry name" value="ARM-type_fold"/>
</dbReference>
<feature type="signal peptide" evidence="3">
    <location>
        <begin position="1"/>
        <end position="15"/>
    </location>
</feature>
<dbReference type="Proteomes" id="UP000007151">
    <property type="component" value="Unassembled WGS sequence"/>
</dbReference>
<evidence type="ECO:0000256" key="1">
    <source>
        <dbReference type="ARBA" id="ARBA00008828"/>
    </source>
</evidence>